<dbReference type="PANTHER" id="PTHR34720">
    <property type="entry name" value="MICROCYSTIN DEPENDENT PROTEIN"/>
    <property type="match status" value="1"/>
</dbReference>
<dbReference type="InterPro" id="IPR025592">
    <property type="entry name" value="DUF4347"/>
</dbReference>
<dbReference type="InterPro" id="IPR053784">
    <property type="entry name" value="Choice_anch_U_dom"/>
</dbReference>
<dbReference type="InterPro" id="IPR000498">
    <property type="entry name" value="OmpA-like_TM_dom"/>
</dbReference>
<dbReference type="InterPro" id="IPR006644">
    <property type="entry name" value="Cadg"/>
</dbReference>
<dbReference type="Pfam" id="PF01389">
    <property type="entry name" value="OmpA_membrane"/>
    <property type="match status" value="1"/>
</dbReference>
<dbReference type="Gene3D" id="2.60.40.2810">
    <property type="match status" value="2"/>
</dbReference>
<keyword evidence="3" id="KW-0812">Transmembrane</keyword>
<feature type="region of interest" description="Disordered" evidence="4">
    <location>
        <begin position="1218"/>
        <end position="1239"/>
    </location>
</feature>
<name>A0ABX1KRI7_9GAMM</name>
<evidence type="ECO:0000256" key="1">
    <source>
        <dbReference type="ARBA" id="ARBA00005710"/>
    </source>
</evidence>
<dbReference type="Proteomes" id="UP000527352">
    <property type="component" value="Unassembled WGS sequence"/>
</dbReference>
<dbReference type="InterPro" id="IPR044016">
    <property type="entry name" value="Big_13"/>
</dbReference>
<keyword evidence="2" id="KW-0732">Signal</keyword>
<dbReference type="Pfam" id="PF14252">
    <property type="entry name" value="DUF4347"/>
    <property type="match status" value="1"/>
</dbReference>
<dbReference type="SMART" id="SM00736">
    <property type="entry name" value="CADG"/>
    <property type="match status" value="5"/>
</dbReference>
<dbReference type="InterPro" id="IPR002126">
    <property type="entry name" value="Cadherin-like_dom"/>
</dbReference>
<reference evidence="6 7" key="1">
    <citation type="submission" date="2020-04" db="EMBL/GenBank/DDBJ databases">
        <title>The first description of lens atrophy caused by putative novel Shewanella sp. that is a new emerging pathogen for cultured rainbow trout?</title>
        <authorList>
            <person name="Saticioglu I.B."/>
            <person name="Duman M."/>
            <person name="Altun S."/>
        </authorList>
    </citation>
    <scope>NUCLEOTIDE SEQUENCE [LARGE SCALE GENOMIC DNA]</scope>
    <source>
        <strain evidence="6 7">S-1</strain>
    </source>
</reference>
<evidence type="ECO:0000256" key="3">
    <source>
        <dbReference type="ARBA" id="ARBA00023114"/>
    </source>
</evidence>
<dbReference type="Pfam" id="PF19077">
    <property type="entry name" value="Big_13"/>
    <property type="match status" value="2"/>
</dbReference>
<evidence type="ECO:0000256" key="4">
    <source>
        <dbReference type="SAM" id="MobiDB-lite"/>
    </source>
</evidence>
<dbReference type="Pfam" id="PF17892">
    <property type="entry name" value="Cadherin_5"/>
    <property type="match status" value="1"/>
</dbReference>
<dbReference type="Pfam" id="PF13205">
    <property type="entry name" value="Big_5"/>
    <property type="match status" value="1"/>
</dbReference>
<dbReference type="NCBIfam" id="NF033510">
    <property type="entry name" value="Ca_tandemer"/>
    <property type="match status" value="2"/>
</dbReference>
<feature type="region of interest" description="Disordered" evidence="4">
    <location>
        <begin position="2857"/>
        <end position="2876"/>
    </location>
</feature>
<dbReference type="Gene3D" id="2.40.160.20">
    <property type="match status" value="1"/>
</dbReference>
<dbReference type="Gene3D" id="2.60.40.3440">
    <property type="match status" value="1"/>
</dbReference>
<dbReference type="RefSeq" id="WP_168826980.1">
    <property type="nucleotide sequence ID" value="NZ_JABAEB010000012.1"/>
</dbReference>
<proteinExistence type="inferred from homology"/>
<dbReference type="InterPro" id="IPR032812">
    <property type="entry name" value="SbsA_Ig"/>
</dbReference>
<dbReference type="SMART" id="SM00112">
    <property type="entry name" value="CA"/>
    <property type="match status" value="4"/>
</dbReference>
<dbReference type="SUPFAM" id="SSF56925">
    <property type="entry name" value="OMPA-like"/>
    <property type="match status" value="1"/>
</dbReference>
<evidence type="ECO:0000259" key="5">
    <source>
        <dbReference type="PROSITE" id="PS50268"/>
    </source>
</evidence>
<evidence type="ECO:0000313" key="6">
    <source>
        <dbReference type="EMBL" id="NLQ24803.1"/>
    </source>
</evidence>
<keyword evidence="7" id="KW-1185">Reference proteome</keyword>
<comment type="caution">
    <text evidence="6">The sequence shown here is derived from an EMBL/GenBank/DDBJ whole genome shotgun (WGS) entry which is preliminary data.</text>
</comment>
<gene>
    <name evidence="6" type="ORF">HGO26_18205</name>
</gene>
<dbReference type="SUPFAM" id="SSF49313">
    <property type="entry name" value="Cadherin-like"/>
    <property type="match status" value="5"/>
</dbReference>
<dbReference type="InterPro" id="IPR041690">
    <property type="entry name" value="Cadherin_5"/>
</dbReference>
<dbReference type="NCBIfam" id="NF012211">
    <property type="entry name" value="tand_rpt_95"/>
    <property type="match status" value="4"/>
</dbReference>
<evidence type="ECO:0000313" key="7">
    <source>
        <dbReference type="Proteomes" id="UP000527352"/>
    </source>
</evidence>
<sequence>MRHALLSGLSSLLLPFGLYGAGAIAAPSYQRSYLSSSISASTDLLLRSDTSLPQDLIDLSGDQLDIQSAHPVRELVIVDGAVAEADKSVLRRALKPSVQLVELDSSIAGLPQLINVLDGHKNLAAIHVVSHAQAGVILLGNSRITPEIIQQEVQAFAALKGAVREGGDLLFYGCDLAANESGEALLDIISNNTGLDVAASNNLTGNAELQGDWDLEVTRGNIESTLVFSEKALRDFSEVLAPIVDGTYDFAGWSGQGTAQLSTTHFRLTAKGGDGVTQNLGNGLGNFAYMHGGATSTNHYFYLRADGTNTTAFELTGLTGGEYAGYSSEFTNLRIVGYLQSGGTVTSSVVNGVSGAQNFAFGAGQLGSFSGVKLKGFKLFFDCASACTLPNDGPENFEFRSFTVANAIDTPPLPTVSDARIGISGASGTSGAYKIGDIVTATWNNTAGGDNNSGVTGVTVDFSQFGGGAAVAATDSSGTWTATYVITSGAIDASSRNVSVTATNAQGGTTTADTTNAVVDNVAPVVTDNRLGLSGATGTGGAYKIGDTVTATWNNTAGGDNNSDTISSATVNFSQFGGGAAVAAINSSGTWTATYTIVAGAIDTTNRNISFSATDNAGNNTTTADTSNATLDNVAPFVSDVYIGISGGTAGTFIAGDTVTASWDNSAIGDDNSDTISAATADFSQFGGGTVAATNNSGTWTAIYTLVAGAINTTNRNVSVTATDNAGNTRTQADSSNATVDNVVPAVTSVSVPANATYITGQSLDFTVNTSEAIIVGGTPRITLTLGASTVYASYLSGTGSSALTFRYTVQSGDFDTDGIAIAGSIEANGGTLKEGSGNTLNLVLNSIGSTTAVLVDAVPPTVSSVTVPTDNTYAVDDTLIFTVSSTENVTVNTGGGTPRIVLTIGGTTRYASYISGSGTSNLVFSYTVQAGDNDTDGIGLASSIDANGGALLDGAGNNLALTLNSVGSTTAILVDTATPTVQSFNPLDGAIGVAVGANFVLTMNEDIQLGSGNIVIYNTDDVAVATIDVGSPVGQLTITAGVLTINPAANLVENTSYYIQIANGAITDLAGNLYAGISNKTDWNFTVADVTPPVVTGIVVTGSPAANGASLVFTVSFDEVASNLSTDDFVLTATGSASGSIASVSAASGTSVDVTVNTVSGTGSLRLDVKANSNIQDVSGNGNGTNGYTAAYTGGANHTVDRDAPLAPSGLDLATASDSGISSTDNLTSDTTPTLTGNAEANSTVTLMSSIDGVLGTTTADGSGNWSFTTPLLTSNSAHNITATATDVAGNTGAVSTALALTLDTQIPTITSSAPAVGAAAADASVIFNLAFSESVNSLTTDDFALASTGTASGTISSVSASSGTGVVVTVNGISGTGSLKVGHTTSDIVDDAGNALGTYSAGTAHSVDTDAPTISGVSFDQTSVTQANQNAISLTLASAEVGTSANYTITGSSGTPVTGSIAVASASQQIVNIDVSGLGDGTLTVSLTLTDAAGNVSSPAVTDTISKDAVIPAVNVVNVNDGHYGVGSAIDITLTLTEDVTVSGTLSTLSLDIDGVARQAVFVSAASGVLTYRYTVQAGDNTGASGLIVDANGIVLNGDTMRDAGSNDADLSYSQWNSVNVIVDTTAPVDPVVTTPAGAISTNQATTLVSGTHAEDGVTISLYADVNNDGVADNATVLDDTIVVAGAWTLSAALSTDSDNNFVVVASDAASNVSAPQNVPTITQDATVPVAPSAPDLDAASDSGVSSTDNITKNTTLILTGTAEAGASVVLSSHLDGVLGTVNADGSGDWSVNATSVSPGTHSITAVATDIAGNSSVASSALSVTIDTSAPTSSAITHQNIQPGESSSMLAFTIADDVTAATDILVTPASSDTTVVPLAGVVLAGSEADRGVTVTALGSGTSTITLTLVDIAGNTSTRTFDVVVNSVPTILGTPATNVAQGTLYNFMPIAADADGNSLVFDITNRPSWAGFNTVTGALSGTPSNADVGMTTAIVISVSDGVLSASLPAFNLTVTNVNDAPTISSTAMTAATQDAAYSYTLTAIDSDVGDVLTLSAINKPSWLSFNATTGLLSGTPGNADVGSHAVTLRVTDTDGLTAEQSFSITVTNVNDAPTISSTAVTAATQDAAYSYSLTAIDSDVGDVLTLSAVTKPSWLSFNAVTGLLSGTPSNADVGSHAVLLRVTDTDGLTAEQSFSITVTNVNDAPTISSTAMTAATQDAAYSYTLTATDADTGDSLTLSAVTKPSWLSFNSVTGLLSGTPSNADVGSHAVLLRVTDADGLTADQSFSITVTNSNDAPTITSTATTAAVQDAVYSYTFAATDVDVDDVLTFSAVTIPSWLSFNVATGLLSGTPGNADVGSHPVTLRVTDTDGLTAEQSFSITVTNVNDAPVATSASVTLEEDSSVMITLTGEDADSDPLTYEVVSQPESGTLEQHGTVWLYTPEKDFNGADQISFIAKDAELSSEPATITINVTPVNDDPQAVDDNYTLASTADDKYTLPALENDVDVDGDTLTIDGAAADIGSVQITADGLIFTAPAAYVGPVALRYTISDGQKGRASAKVNLLVEGGEADNLPVITVPSDVEVNATGLFTRVDLGFAKAVDRNGHPLPVSLVDKRLFFAPGSYLAYWQAVDRDGNKATKAQKVKVHPLISLSKDQVVGEGNEVVVSIHLNGVAPEYPISVPYTVAGSADSNDHDLVDAVVEITSGTLAHIHFRTIEDGEVEAEEEVLISLDPSLNLGSKKQTQVSITEANIAPSVTLEVTQAGERQLIVAQNGGEVYIHAQISDANMNDTLTSVWSSGALNLQSDDEGMFFLPTEILPGIYPVSLTVTDSGLPALSTTEKVYIVVRPSLPALTGTDTDGDLIPDNQEGFTDTDRDGIPDYLDAINECNVMPEGELQPVYFLAEGQAGVCLRLGNIALMQEQSGIQLLPNLVPEDSIAANVGGIFDFIATGLPQQGQSYSLVIPQRSPVPANAVYRKYQAQNGWKDFVIDARNSVASSEGERGFCPPPGDNRWTSGLTEGHWCVQLTIEDGGPNDDDGVANRTIVDPSGVSVILNGNHLPVANPDTASLPWNQSLDVDVLANDTDSDGDALTVTQVTSEFGTVVILANQQLSYTPATDFIGTDVLVYSITDGKGGTASSELTVIVNGNTAPTTVNDSAAIDDRTSLLLDVLSNDSDPDGNVLTLVSATAQQGTVSVESNKLRYIPKTGFDGVDTVSYQISDGLGGEATGQALITVKAYQDVVIDNKSGGGSMSLWALGLILTMGLIRRKELHKLVLGTVLLVGSVNQANAADNWYVEGFVGQAQVDSSRRDLQPQAGTGFVTSVDDNDTALGVSIGYQWTPYVAIELGYADFGNGTARIEGASLTPEQYHEQVKAVTPVLADGVMLGLRFTLLQHESWRFEVPIGLFRWQADISSTMGNSRLTTELDGTDWYAGVRFSYQFSESWSVGLGYQYVDIEPNDFLSYQLNLRYQF</sequence>
<dbReference type="Gene3D" id="2.60.40.10">
    <property type="entry name" value="Immunoglobulins"/>
    <property type="match status" value="7"/>
</dbReference>
<keyword evidence="3" id="KW-0406">Ion transport</keyword>
<dbReference type="PANTHER" id="PTHR34720:SF9">
    <property type="entry name" value="BLR4714 PROTEIN"/>
    <property type="match status" value="1"/>
</dbReference>
<evidence type="ECO:0000256" key="2">
    <source>
        <dbReference type="ARBA" id="ARBA00022729"/>
    </source>
</evidence>
<keyword evidence="3" id="KW-0626">Porin</keyword>
<dbReference type="PROSITE" id="PS50268">
    <property type="entry name" value="CADHERIN_2"/>
    <property type="match status" value="1"/>
</dbReference>
<dbReference type="Pfam" id="PF17963">
    <property type="entry name" value="Big_9"/>
    <property type="match status" value="3"/>
</dbReference>
<dbReference type="Pfam" id="PF05345">
    <property type="entry name" value="He_PIG"/>
    <property type="match status" value="5"/>
</dbReference>
<keyword evidence="3" id="KW-0813">Transport</keyword>
<protein>
    <submittedName>
        <fullName evidence="6">Tandem-95 repeat protein</fullName>
    </submittedName>
</protein>
<feature type="domain" description="Cadherin" evidence="5">
    <location>
        <begin position="2079"/>
        <end position="2208"/>
    </location>
</feature>
<dbReference type="NCBIfam" id="NF041766">
    <property type="entry name" value="choice_anch_U"/>
    <property type="match status" value="1"/>
</dbReference>
<organism evidence="6 7">
    <name type="scientific">Shewanella oncorhynchi</name>
    <dbReference type="NCBI Taxonomy" id="2726434"/>
    <lineage>
        <taxon>Bacteria</taxon>
        <taxon>Pseudomonadati</taxon>
        <taxon>Pseudomonadota</taxon>
        <taxon>Gammaproteobacteria</taxon>
        <taxon>Alteromonadales</taxon>
        <taxon>Shewanellaceae</taxon>
        <taxon>Shewanella</taxon>
    </lineage>
</organism>
<comment type="similarity">
    <text evidence="1">Belongs to the outer membrane OOP (TC 1.B.6) superfamily. OmpA family.</text>
</comment>
<dbReference type="InterPro" id="IPR015919">
    <property type="entry name" value="Cadherin-like_sf"/>
</dbReference>
<dbReference type="InterPro" id="IPR011250">
    <property type="entry name" value="OMP/PagP_B-barrel"/>
</dbReference>
<dbReference type="InterPro" id="IPR013783">
    <property type="entry name" value="Ig-like_fold"/>
</dbReference>
<accession>A0ABX1KRI7</accession>
<dbReference type="EMBL" id="JABAEB010000012">
    <property type="protein sequence ID" value="NLQ24803.1"/>
    <property type="molecule type" value="Genomic_DNA"/>
</dbReference>